<evidence type="ECO:0000259" key="4">
    <source>
        <dbReference type="PROSITE" id="PS00662"/>
    </source>
</evidence>
<dbReference type="AlphaFoldDB" id="A0A386H7B1"/>
<dbReference type="InterPro" id="IPR037257">
    <property type="entry name" value="T2SS_E_N_sf"/>
</dbReference>
<dbReference type="PANTHER" id="PTHR30258:SF1">
    <property type="entry name" value="PROTEIN TRANSPORT PROTEIN HOFB HOMOLOG"/>
    <property type="match status" value="1"/>
</dbReference>
<dbReference type="OrthoDB" id="9808272at2"/>
<evidence type="ECO:0000256" key="3">
    <source>
        <dbReference type="ARBA" id="ARBA00022840"/>
    </source>
</evidence>
<dbReference type="SMART" id="SM00382">
    <property type="entry name" value="AAA"/>
    <property type="match status" value="1"/>
</dbReference>
<dbReference type="Gene3D" id="3.30.300.160">
    <property type="entry name" value="Type II secretion system, protein E, N-terminal domain"/>
    <property type="match status" value="1"/>
</dbReference>
<protein>
    <submittedName>
        <fullName evidence="5">Type II/IV secretion system protein</fullName>
    </submittedName>
</protein>
<dbReference type="Pfam" id="PF05157">
    <property type="entry name" value="MshEN"/>
    <property type="match status" value="1"/>
</dbReference>
<dbReference type="SUPFAM" id="SSF52540">
    <property type="entry name" value="P-loop containing nucleoside triphosphate hydrolases"/>
    <property type="match status" value="1"/>
</dbReference>
<evidence type="ECO:0000313" key="6">
    <source>
        <dbReference type="Proteomes" id="UP000266301"/>
    </source>
</evidence>
<reference evidence="5 6" key="1">
    <citation type="journal article" date="2019" name="Int. J. Syst. Evol. Microbiol.">
        <title>Clostridium fermenticellae sp. nov., isolated from the mud in a fermentation cellar for the production of the Chinese liquor, baijiu.</title>
        <authorList>
            <person name="Xu P.X."/>
            <person name="Chai L.J."/>
            <person name="Qiu T."/>
            <person name="Zhang X.J."/>
            <person name="Lu Z.M."/>
            <person name="Xiao C."/>
            <person name="Wang S.T."/>
            <person name="Shen C.H."/>
            <person name="Shi J.S."/>
            <person name="Xu Z.H."/>
        </authorList>
    </citation>
    <scope>NUCLEOTIDE SEQUENCE [LARGE SCALE GENOMIC DNA]</scope>
    <source>
        <strain evidence="5 6">JN500901</strain>
    </source>
</reference>
<accession>A0A386H7B1</accession>
<evidence type="ECO:0000256" key="1">
    <source>
        <dbReference type="ARBA" id="ARBA00006611"/>
    </source>
</evidence>
<evidence type="ECO:0000256" key="2">
    <source>
        <dbReference type="ARBA" id="ARBA00022741"/>
    </source>
</evidence>
<dbReference type="Pfam" id="PF00437">
    <property type="entry name" value="T2SSE"/>
    <property type="match status" value="1"/>
</dbReference>
<dbReference type="InterPro" id="IPR003593">
    <property type="entry name" value="AAA+_ATPase"/>
</dbReference>
<proteinExistence type="inferred from homology"/>
<dbReference type="GO" id="GO:0005524">
    <property type="term" value="F:ATP binding"/>
    <property type="evidence" value="ECO:0007669"/>
    <property type="project" value="UniProtKB-KW"/>
</dbReference>
<dbReference type="InterPro" id="IPR007831">
    <property type="entry name" value="T2SS_GspE_N"/>
</dbReference>
<dbReference type="Gene3D" id="3.40.50.300">
    <property type="entry name" value="P-loop containing nucleotide triphosphate hydrolases"/>
    <property type="match status" value="1"/>
</dbReference>
<gene>
    <name evidence="5" type="ORF">D4Z93_08760</name>
</gene>
<dbReference type="PROSITE" id="PS00662">
    <property type="entry name" value="T2SP_E"/>
    <property type="match status" value="1"/>
</dbReference>
<dbReference type="InterPro" id="IPR001482">
    <property type="entry name" value="T2SS/T4SS_dom"/>
</dbReference>
<dbReference type="FunFam" id="3.30.450.90:FF:000001">
    <property type="entry name" value="Type II secretion system ATPase GspE"/>
    <property type="match status" value="1"/>
</dbReference>
<dbReference type="KEGG" id="cfer:D4Z93_08760"/>
<comment type="similarity">
    <text evidence="1">Belongs to the GSP E family.</text>
</comment>
<dbReference type="CDD" id="cd01129">
    <property type="entry name" value="PulE-GspE-like"/>
    <property type="match status" value="1"/>
</dbReference>
<name>A0A386H7B1_9CLOT</name>
<evidence type="ECO:0000313" key="5">
    <source>
        <dbReference type="EMBL" id="AYD41450.1"/>
    </source>
</evidence>
<feature type="domain" description="Bacterial type II secretion system protein E" evidence="4">
    <location>
        <begin position="323"/>
        <end position="337"/>
    </location>
</feature>
<dbReference type="PANTHER" id="PTHR30258">
    <property type="entry name" value="TYPE II SECRETION SYSTEM PROTEIN GSPE-RELATED"/>
    <property type="match status" value="1"/>
</dbReference>
<sequence>MDKSKFIDLENIKIDIEVIRSIPEKIAVDNSIIAFKEEEGELYIAVSSELKQSVIEKLKFITNKRLKLFYADKFKIANLINTYYCKYSVQMALENTRSGRNSNVLKSEIKSVQYSENMNDVPIVKTVNYIINAAICKQASDIHIEPFESYVVVRFRIDGIMHEFIKIPRDIYSHLSTRIKIMSGINITEKRMPQDGKIQYMYNKDKYDFRVSTLPVFFGEKIVIRILHRSDKLNNLKLLGFKDNDINIIHSMVNRPCGLILITGPTGSGKTTTVYSILNSMNKNKINITSIEDPVEYMIENVNQVNVNLKLGFNFPKGLRSILRQDPDVIMVGEIRDEETAKIAIRAAITGHLVISTLHTNGALESISRLLDMGVKDYFIRDALIGVISQRLIRKICPYCKKEYSPLLTEREELKVNDGLKLYKGTGCLRCENTGYKDRSVVYEIVDFKGIKKNIGDKFEWCNFRNKFKSIDDYCKDLIKSGVTTYEEFLKLKF</sequence>
<dbReference type="GO" id="GO:0016887">
    <property type="term" value="F:ATP hydrolysis activity"/>
    <property type="evidence" value="ECO:0007669"/>
    <property type="project" value="TreeGrafter"/>
</dbReference>
<dbReference type="SUPFAM" id="SSF160246">
    <property type="entry name" value="EspE N-terminal domain-like"/>
    <property type="match status" value="1"/>
</dbReference>
<keyword evidence="6" id="KW-1185">Reference proteome</keyword>
<dbReference type="Gene3D" id="3.30.450.90">
    <property type="match status" value="1"/>
</dbReference>
<keyword evidence="3" id="KW-0067">ATP-binding</keyword>
<dbReference type="EMBL" id="CP032416">
    <property type="protein sequence ID" value="AYD41450.1"/>
    <property type="molecule type" value="Genomic_DNA"/>
</dbReference>
<keyword evidence="2" id="KW-0547">Nucleotide-binding</keyword>
<organism evidence="5 6">
    <name type="scientific">Clostridium fermenticellae</name>
    <dbReference type="NCBI Taxonomy" id="2068654"/>
    <lineage>
        <taxon>Bacteria</taxon>
        <taxon>Bacillati</taxon>
        <taxon>Bacillota</taxon>
        <taxon>Clostridia</taxon>
        <taxon>Eubacteriales</taxon>
        <taxon>Clostridiaceae</taxon>
        <taxon>Clostridium</taxon>
    </lineage>
</organism>
<dbReference type="InterPro" id="IPR027417">
    <property type="entry name" value="P-loop_NTPase"/>
</dbReference>
<dbReference type="GO" id="GO:0005886">
    <property type="term" value="C:plasma membrane"/>
    <property type="evidence" value="ECO:0007669"/>
    <property type="project" value="TreeGrafter"/>
</dbReference>
<dbReference type="Proteomes" id="UP000266301">
    <property type="component" value="Chromosome"/>
</dbReference>